<dbReference type="Proteomes" id="UP000324222">
    <property type="component" value="Unassembled WGS sequence"/>
</dbReference>
<keyword evidence="4" id="KW-1185">Reference proteome</keyword>
<keyword evidence="2" id="KW-0812">Transmembrane</keyword>
<dbReference type="EMBL" id="VSRR010000609">
    <property type="protein sequence ID" value="MPC17651.1"/>
    <property type="molecule type" value="Genomic_DNA"/>
</dbReference>
<name>A0A5B7D8N6_PORTR</name>
<evidence type="ECO:0000256" key="1">
    <source>
        <dbReference type="SAM" id="MobiDB-lite"/>
    </source>
</evidence>
<sequence length="253" mass="26812">MVRKVMKYSDLVNLKLSNVSDRVITMARSNVAPVLCVTGTTGQVRSGGIGNHHHPHPPQQEGAWECQALTQAPRMATAVYIVINGLLAPLSLSYITAFILFLVFLSVFFFHYFALYCTLVMNSVDASSLRGWRVALAGGQELVMNSVDAAGLTSVTSETTVEPLDDTGGGGGVGDSVGTQITSDDDDDEVPSSPGSFGEDEGSMPITDDVTAQLAAAGGWAGEREHFVFVVVEGANARCSLQGRHTQGNNRTC</sequence>
<keyword evidence="2" id="KW-1133">Transmembrane helix</keyword>
<feature type="transmembrane region" description="Helical" evidence="2">
    <location>
        <begin position="98"/>
        <end position="121"/>
    </location>
</feature>
<evidence type="ECO:0000313" key="4">
    <source>
        <dbReference type="Proteomes" id="UP000324222"/>
    </source>
</evidence>
<proteinExistence type="predicted"/>
<evidence type="ECO:0000313" key="3">
    <source>
        <dbReference type="EMBL" id="MPC17651.1"/>
    </source>
</evidence>
<comment type="caution">
    <text evidence="3">The sequence shown here is derived from an EMBL/GenBank/DDBJ whole genome shotgun (WGS) entry which is preliminary data.</text>
</comment>
<evidence type="ECO:0000256" key="2">
    <source>
        <dbReference type="SAM" id="Phobius"/>
    </source>
</evidence>
<reference evidence="3 4" key="1">
    <citation type="submission" date="2019-05" db="EMBL/GenBank/DDBJ databases">
        <title>Another draft genome of Portunus trituberculatus and its Hox gene families provides insights of decapod evolution.</title>
        <authorList>
            <person name="Jeong J.-H."/>
            <person name="Song I."/>
            <person name="Kim S."/>
            <person name="Choi T."/>
            <person name="Kim D."/>
            <person name="Ryu S."/>
            <person name="Kim W."/>
        </authorList>
    </citation>
    <scope>NUCLEOTIDE SEQUENCE [LARGE SCALE GENOMIC DNA]</scope>
    <source>
        <tissue evidence="3">Muscle</tissue>
    </source>
</reference>
<organism evidence="3 4">
    <name type="scientific">Portunus trituberculatus</name>
    <name type="common">Swimming crab</name>
    <name type="synonym">Neptunus trituberculatus</name>
    <dbReference type="NCBI Taxonomy" id="210409"/>
    <lineage>
        <taxon>Eukaryota</taxon>
        <taxon>Metazoa</taxon>
        <taxon>Ecdysozoa</taxon>
        <taxon>Arthropoda</taxon>
        <taxon>Crustacea</taxon>
        <taxon>Multicrustacea</taxon>
        <taxon>Malacostraca</taxon>
        <taxon>Eumalacostraca</taxon>
        <taxon>Eucarida</taxon>
        <taxon>Decapoda</taxon>
        <taxon>Pleocyemata</taxon>
        <taxon>Brachyura</taxon>
        <taxon>Eubrachyura</taxon>
        <taxon>Portunoidea</taxon>
        <taxon>Portunidae</taxon>
        <taxon>Portuninae</taxon>
        <taxon>Portunus</taxon>
    </lineage>
</organism>
<feature type="region of interest" description="Disordered" evidence="1">
    <location>
        <begin position="160"/>
        <end position="205"/>
    </location>
</feature>
<feature type="transmembrane region" description="Helical" evidence="2">
    <location>
        <begin position="75"/>
        <end position="92"/>
    </location>
</feature>
<gene>
    <name evidence="3" type="ORF">E2C01_010517</name>
</gene>
<dbReference type="AlphaFoldDB" id="A0A5B7D8N6"/>
<protein>
    <submittedName>
        <fullName evidence="3">Uncharacterized protein</fullName>
    </submittedName>
</protein>
<keyword evidence="2" id="KW-0472">Membrane</keyword>
<dbReference type="OrthoDB" id="6365119at2759"/>
<accession>A0A5B7D8N6</accession>